<protein>
    <submittedName>
        <fullName evidence="2">Uncharacterized protein</fullName>
    </submittedName>
</protein>
<accession>A0AAN9N179</accession>
<evidence type="ECO:0000313" key="2">
    <source>
        <dbReference type="EMBL" id="KAK7364825.1"/>
    </source>
</evidence>
<feature type="signal peptide" evidence="1">
    <location>
        <begin position="1"/>
        <end position="21"/>
    </location>
</feature>
<evidence type="ECO:0000313" key="3">
    <source>
        <dbReference type="Proteomes" id="UP001374584"/>
    </source>
</evidence>
<organism evidence="2 3">
    <name type="scientific">Phaseolus coccineus</name>
    <name type="common">Scarlet runner bean</name>
    <name type="synonym">Phaseolus multiflorus</name>
    <dbReference type="NCBI Taxonomy" id="3886"/>
    <lineage>
        <taxon>Eukaryota</taxon>
        <taxon>Viridiplantae</taxon>
        <taxon>Streptophyta</taxon>
        <taxon>Embryophyta</taxon>
        <taxon>Tracheophyta</taxon>
        <taxon>Spermatophyta</taxon>
        <taxon>Magnoliopsida</taxon>
        <taxon>eudicotyledons</taxon>
        <taxon>Gunneridae</taxon>
        <taxon>Pentapetalae</taxon>
        <taxon>rosids</taxon>
        <taxon>fabids</taxon>
        <taxon>Fabales</taxon>
        <taxon>Fabaceae</taxon>
        <taxon>Papilionoideae</taxon>
        <taxon>50 kb inversion clade</taxon>
        <taxon>NPAAA clade</taxon>
        <taxon>indigoferoid/millettioid clade</taxon>
        <taxon>Phaseoleae</taxon>
        <taxon>Phaseolus</taxon>
    </lineage>
</organism>
<comment type="caution">
    <text evidence="2">The sequence shown here is derived from an EMBL/GenBank/DDBJ whole genome shotgun (WGS) entry which is preliminary data.</text>
</comment>
<dbReference type="EMBL" id="JAYMYR010000005">
    <property type="protein sequence ID" value="KAK7364825.1"/>
    <property type="molecule type" value="Genomic_DNA"/>
</dbReference>
<proteinExistence type="predicted"/>
<reference evidence="2 3" key="1">
    <citation type="submission" date="2024-01" db="EMBL/GenBank/DDBJ databases">
        <title>The genomes of 5 underutilized Papilionoideae crops provide insights into root nodulation and disease resistanc.</title>
        <authorList>
            <person name="Jiang F."/>
        </authorList>
    </citation>
    <scope>NUCLEOTIDE SEQUENCE [LARGE SCALE GENOMIC DNA]</scope>
    <source>
        <strain evidence="2">JINMINGXINNONG_FW02</strain>
        <tissue evidence="2">Leaves</tissue>
    </source>
</reference>
<keyword evidence="3" id="KW-1185">Reference proteome</keyword>
<dbReference type="AlphaFoldDB" id="A0AAN9N179"/>
<dbReference type="Proteomes" id="UP001374584">
    <property type="component" value="Unassembled WGS sequence"/>
</dbReference>
<name>A0AAN9N179_PHACN</name>
<sequence>MLVHPTCLMLIFWSWLKTWFSARELSKDKLIRILESMWLAHAQPQTLSCSNLSTLLTQVTSTFTITSQPILKATQQCSLIMCVIPFPSSNLKNSNNAEAFTPSLGFP</sequence>
<evidence type="ECO:0000256" key="1">
    <source>
        <dbReference type="SAM" id="SignalP"/>
    </source>
</evidence>
<gene>
    <name evidence="2" type="ORF">VNO80_13569</name>
</gene>
<keyword evidence="1" id="KW-0732">Signal</keyword>
<feature type="chain" id="PRO_5042942142" evidence="1">
    <location>
        <begin position="22"/>
        <end position="107"/>
    </location>
</feature>